<evidence type="ECO:0000256" key="1">
    <source>
        <dbReference type="SAM" id="MobiDB-lite"/>
    </source>
</evidence>
<accession>A0A6J5FB29</accession>
<protein>
    <submittedName>
        <fullName evidence="2">Uncharacterized protein</fullName>
    </submittedName>
</protein>
<proteinExistence type="predicted"/>
<dbReference type="AlphaFoldDB" id="A0A6J5FB29"/>
<reference evidence="2 3" key="1">
    <citation type="submission" date="2020-04" db="EMBL/GenBank/DDBJ databases">
        <authorList>
            <person name="De Canck E."/>
        </authorList>
    </citation>
    <scope>NUCLEOTIDE SEQUENCE [LARGE SCALE GENOMIC DNA]</scope>
    <source>
        <strain evidence="2 3">LMG 29542</strain>
    </source>
</reference>
<keyword evidence="3" id="KW-1185">Reference proteome</keyword>
<gene>
    <name evidence="2" type="ORF">LMG29542_08393</name>
</gene>
<organism evidence="2 3">
    <name type="scientific">Paraburkholderia humisilvae</name>
    <dbReference type="NCBI Taxonomy" id="627669"/>
    <lineage>
        <taxon>Bacteria</taxon>
        <taxon>Pseudomonadati</taxon>
        <taxon>Pseudomonadota</taxon>
        <taxon>Betaproteobacteria</taxon>
        <taxon>Burkholderiales</taxon>
        <taxon>Burkholderiaceae</taxon>
        <taxon>Paraburkholderia</taxon>
    </lineage>
</organism>
<name>A0A6J5FB29_9BURK</name>
<evidence type="ECO:0000313" key="2">
    <source>
        <dbReference type="EMBL" id="CAB3775011.1"/>
    </source>
</evidence>
<dbReference type="Proteomes" id="UP000494363">
    <property type="component" value="Unassembled WGS sequence"/>
</dbReference>
<dbReference type="EMBL" id="CADIKH010000230">
    <property type="protein sequence ID" value="CAB3775011.1"/>
    <property type="molecule type" value="Genomic_DNA"/>
</dbReference>
<sequence length="184" mass="19630">MIRQLSGLDTTGVATNGAARDAYDAGDNGAAGCDATARDTDVSFGSKRNFAGRSPYVGAGLQTPVSSPRPASPAPLDALSPCPRPDPSSSGQSCDLARKALVDHAHSQQALEQWAPAFDVAVMADIQRRALNLRYARTFEQNHLSPLTSGTYITRAGFTASQQVYAEQKYANEDWSRLVNDDNP</sequence>
<feature type="region of interest" description="Disordered" evidence="1">
    <location>
        <begin position="59"/>
        <end position="93"/>
    </location>
</feature>
<feature type="compositionally biased region" description="Low complexity" evidence="1">
    <location>
        <begin position="64"/>
        <end position="81"/>
    </location>
</feature>
<evidence type="ECO:0000313" key="3">
    <source>
        <dbReference type="Proteomes" id="UP000494363"/>
    </source>
</evidence>